<protein>
    <submittedName>
        <fullName evidence="1">Uncharacterized protein</fullName>
    </submittedName>
</protein>
<reference evidence="1 2" key="1">
    <citation type="journal article" date="2013" name="BMC Genomics">
        <title>The miniature genome of a carnivorous plant Genlisea aurea contains a low number of genes and short non-coding sequences.</title>
        <authorList>
            <person name="Leushkin E.V."/>
            <person name="Sutormin R.A."/>
            <person name="Nabieva E.R."/>
            <person name="Penin A.A."/>
            <person name="Kondrashov A.S."/>
            <person name="Logacheva M.D."/>
        </authorList>
    </citation>
    <scope>NUCLEOTIDE SEQUENCE [LARGE SCALE GENOMIC DNA]</scope>
</reference>
<dbReference type="Proteomes" id="UP000015453">
    <property type="component" value="Unassembled WGS sequence"/>
</dbReference>
<feature type="non-terminal residue" evidence="1">
    <location>
        <position position="75"/>
    </location>
</feature>
<evidence type="ECO:0000313" key="2">
    <source>
        <dbReference type="Proteomes" id="UP000015453"/>
    </source>
</evidence>
<gene>
    <name evidence="1" type="ORF">M569_06324</name>
</gene>
<name>S8DYS6_9LAMI</name>
<feature type="non-terminal residue" evidence="1">
    <location>
        <position position="1"/>
    </location>
</feature>
<proteinExistence type="predicted"/>
<evidence type="ECO:0000313" key="1">
    <source>
        <dbReference type="EMBL" id="EPS68448.1"/>
    </source>
</evidence>
<comment type="caution">
    <text evidence="1">The sequence shown here is derived from an EMBL/GenBank/DDBJ whole genome shotgun (WGS) entry which is preliminary data.</text>
</comment>
<organism evidence="1 2">
    <name type="scientific">Genlisea aurea</name>
    <dbReference type="NCBI Taxonomy" id="192259"/>
    <lineage>
        <taxon>Eukaryota</taxon>
        <taxon>Viridiplantae</taxon>
        <taxon>Streptophyta</taxon>
        <taxon>Embryophyta</taxon>
        <taxon>Tracheophyta</taxon>
        <taxon>Spermatophyta</taxon>
        <taxon>Magnoliopsida</taxon>
        <taxon>eudicotyledons</taxon>
        <taxon>Gunneridae</taxon>
        <taxon>Pentapetalae</taxon>
        <taxon>asterids</taxon>
        <taxon>lamiids</taxon>
        <taxon>Lamiales</taxon>
        <taxon>Lentibulariaceae</taxon>
        <taxon>Genlisea</taxon>
    </lineage>
</organism>
<keyword evidence="2" id="KW-1185">Reference proteome</keyword>
<sequence>CMIQNIIIRIQNNCMANVFITPLLADLANSFTTTTKNVKKISVRNQEKKCQSPHCIHGKGSRLRLGRQNISSYSS</sequence>
<dbReference type="EMBL" id="AUSU01002612">
    <property type="protein sequence ID" value="EPS68448.1"/>
    <property type="molecule type" value="Genomic_DNA"/>
</dbReference>
<accession>S8DYS6</accession>
<dbReference type="AlphaFoldDB" id="S8DYS6"/>